<name>A0AA37MUF3_9BURK</name>
<evidence type="ECO:0000313" key="1">
    <source>
        <dbReference type="EMBL" id="GJH29292.1"/>
    </source>
</evidence>
<dbReference type="EMBL" id="BPUS01000021">
    <property type="protein sequence ID" value="GJH29292.1"/>
    <property type="molecule type" value="Genomic_DNA"/>
</dbReference>
<dbReference type="RefSeq" id="WP_238216514.1">
    <property type="nucleotide sequence ID" value="NZ_BPUS01000021.1"/>
</dbReference>
<dbReference type="GO" id="GO:0016788">
    <property type="term" value="F:hydrolase activity, acting on ester bonds"/>
    <property type="evidence" value="ECO:0007669"/>
    <property type="project" value="UniProtKB-ARBA"/>
</dbReference>
<reference evidence="1" key="1">
    <citation type="submission" date="2022-09" db="EMBL/GenBank/DDBJ databases">
        <title>Isolation and characterization of 3-chlorobenzoate degrading bacteria from soils in Shizuoka.</title>
        <authorList>
            <person name="Ifat A."/>
            <person name="Ogawa N."/>
            <person name="Kimbara K."/>
            <person name="Moriuchi R."/>
            <person name="Dohra H."/>
            <person name="Shintani M."/>
        </authorList>
    </citation>
    <scope>NUCLEOTIDE SEQUENCE</scope>
    <source>
        <strain evidence="1">19CS4-2</strain>
    </source>
</reference>
<proteinExistence type="predicted"/>
<dbReference type="SUPFAM" id="SSF52266">
    <property type="entry name" value="SGNH hydrolase"/>
    <property type="match status" value="1"/>
</dbReference>
<evidence type="ECO:0008006" key="3">
    <source>
        <dbReference type="Google" id="ProtNLM"/>
    </source>
</evidence>
<dbReference type="AlphaFoldDB" id="A0AA37MUF3"/>
<gene>
    <name evidence="1" type="ORF">CBA19CS42_32270</name>
</gene>
<evidence type="ECO:0000313" key="2">
    <source>
        <dbReference type="Proteomes" id="UP001055111"/>
    </source>
</evidence>
<sequence>MAKLNIFSSLLVNSKNEPGWGGYNWQFLAQGDSWFSTSTIQGRRSNLLENLDFPQAAAVVNCATPGDELTHMVDVRRDPLFNSLLCGPKQQPWNAIFLSGGGNDLIDFVKIAPTDEHGSFVVPHDRALLTSSEWGGGSADADSRYISKDGWANFENHMALQYRAIDALRKQSRDNQNTPIFTHTYDYATARNSGAGPGIGPWLYPSLRSYGIPPEDWDELVDTFMDKLFSIIKGAEQLLTNFHVIDTRGALDRAKDGDTGISGDWQNEIHATANGYVKIGLRFAPRVSEVLSIQPLGDGAGAIPQAVVAAQKPGGGAGATGARP</sequence>
<protein>
    <recommendedName>
        <fullName evidence="3">SGNH hydrolase-type esterase domain-containing protein</fullName>
    </recommendedName>
</protein>
<accession>A0AA37MUF3</accession>
<organism evidence="1 2">
    <name type="scientific">Caballeronia novacaledonica</name>
    <dbReference type="NCBI Taxonomy" id="1544861"/>
    <lineage>
        <taxon>Bacteria</taxon>
        <taxon>Pseudomonadati</taxon>
        <taxon>Pseudomonadota</taxon>
        <taxon>Betaproteobacteria</taxon>
        <taxon>Burkholderiales</taxon>
        <taxon>Burkholderiaceae</taxon>
        <taxon>Caballeronia</taxon>
    </lineage>
</organism>
<dbReference type="Proteomes" id="UP001055111">
    <property type="component" value="Unassembled WGS sequence"/>
</dbReference>
<dbReference type="InterPro" id="IPR036514">
    <property type="entry name" value="SGNH_hydro_sf"/>
</dbReference>
<dbReference type="Gene3D" id="3.40.50.1110">
    <property type="entry name" value="SGNH hydrolase"/>
    <property type="match status" value="1"/>
</dbReference>
<comment type="caution">
    <text evidence="1">The sequence shown here is derived from an EMBL/GenBank/DDBJ whole genome shotgun (WGS) entry which is preliminary data.</text>
</comment>